<dbReference type="Gene3D" id="1.20.58.390">
    <property type="entry name" value="Neurotransmitter-gated ion-channel transmembrane domain"/>
    <property type="match status" value="1"/>
</dbReference>
<dbReference type="AlphaFoldDB" id="A0A7R9VS65"/>
<feature type="transmembrane region" description="Helical" evidence="1">
    <location>
        <begin position="319"/>
        <end position="340"/>
    </location>
</feature>
<dbReference type="InterPro" id="IPR006201">
    <property type="entry name" value="Neur_channel"/>
</dbReference>
<protein>
    <recommendedName>
        <fullName evidence="2">Neurotransmitter-gated ion-channel transmembrane domain-containing protein</fullName>
    </recommendedName>
</protein>
<proteinExistence type="predicted"/>
<dbReference type="Pfam" id="PF02932">
    <property type="entry name" value="Neur_chan_memb"/>
    <property type="match status" value="1"/>
</dbReference>
<feature type="transmembrane region" description="Helical" evidence="1">
    <location>
        <begin position="352"/>
        <end position="371"/>
    </location>
</feature>
<dbReference type="InterPro" id="IPR036719">
    <property type="entry name" value="Neuro-gated_channel_TM_sf"/>
</dbReference>
<organism evidence="3">
    <name type="scientific">Pseudictyota dubia</name>
    <dbReference type="NCBI Taxonomy" id="2749911"/>
    <lineage>
        <taxon>Eukaryota</taxon>
        <taxon>Sar</taxon>
        <taxon>Stramenopiles</taxon>
        <taxon>Ochrophyta</taxon>
        <taxon>Bacillariophyta</taxon>
        <taxon>Mediophyceae</taxon>
        <taxon>Biddulphiophycidae</taxon>
        <taxon>Eupodiscales</taxon>
        <taxon>Odontellaceae</taxon>
        <taxon>Pseudictyota</taxon>
    </lineage>
</organism>
<gene>
    <name evidence="3" type="ORF">TDUB1175_LOCUS6640</name>
</gene>
<reference evidence="3" key="1">
    <citation type="submission" date="2021-01" db="EMBL/GenBank/DDBJ databases">
        <authorList>
            <person name="Corre E."/>
            <person name="Pelletier E."/>
            <person name="Niang G."/>
            <person name="Scheremetjew M."/>
            <person name="Finn R."/>
            <person name="Kale V."/>
            <person name="Holt S."/>
            <person name="Cochrane G."/>
            <person name="Meng A."/>
            <person name="Brown T."/>
            <person name="Cohen L."/>
        </authorList>
    </citation>
    <scope>NUCLEOTIDE SEQUENCE</scope>
    <source>
        <strain evidence="3">CCMP147</strain>
    </source>
</reference>
<evidence type="ECO:0000313" key="3">
    <source>
        <dbReference type="EMBL" id="CAD8303882.1"/>
    </source>
</evidence>
<evidence type="ECO:0000256" key="1">
    <source>
        <dbReference type="SAM" id="Phobius"/>
    </source>
</evidence>
<dbReference type="SUPFAM" id="SSF90112">
    <property type="entry name" value="Neurotransmitter-gated ion-channel transmembrane pore"/>
    <property type="match status" value="1"/>
</dbReference>
<keyword evidence="1" id="KW-1133">Transmembrane helix</keyword>
<dbReference type="GO" id="GO:0005216">
    <property type="term" value="F:monoatomic ion channel activity"/>
    <property type="evidence" value="ECO:0007669"/>
    <property type="project" value="InterPro"/>
</dbReference>
<accession>A0A7R9VS65</accession>
<dbReference type="EMBL" id="HBED01013300">
    <property type="protein sequence ID" value="CAD8303882.1"/>
    <property type="molecule type" value="Transcribed_RNA"/>
</dbReference>
<name>A0A7R9VS65_9STRA</name>
<keyword evidence="1" id="KW-0472">Membrane</keyword>
<dbReference type="GO" id="GO:0004888">
    <property type="term" value="F:transmembrane signaling receptor activity"/>
    <property type="evidence" value="ECO:0007669"/>
    <property type="project" value="InterPro"/>
</dbReference>
<dbReference type="InterPro" id="IPR006029">
    <property type="entry name" value="Neurotrans-gated_channel_TM"/>
</dbReference>
<dbReference type="PANTHER" id="PTHR18945">
    <property type="entry name" value="NEUROTRANSMITTER GATED ION CHANNEL"/>
    <property type="match status" value="1"/>
</dbReference>
<feature type="domain" description="Neurotransmitter-gated ion-channel transmembrane" evidence="2">
    <location>
        <begin position="326"/>
        <end position="406"/>
    </location>
</feature>
<keyword evidence="1" id="KW-0812">Transmembrane</keyword>
<feature type="transmembrane region" description="Helical" evidence="1">
    <location>
        <begin position="383"/>
        <end position="408"/>
    </location>
</feature>
<dbReference type="GO" id="GO:0016020">
    <property type="term" value="C:membrane"/>
    <property type="evidence" value="ECO:0007669"/>
    <property type="project" value="InterPro"/>
</dbReference>
<sequence>MTAVSKRRASALTSICDIVAASEKLKQLLSNALARIGAEDEGNNHAKELTQALAELFIRTPDQLKAALEDPDVIGDVRHAGIRGMLLPAIRTELKRSEVDSSWRRALIKAAKPKKELNKPLLRRLEVARADFTQLSSIDQVSQTFRARLFLILRISNGALDSDLMKDFEGFPFDEDGQPTFRPSAQWYLNQIDFPNGRDIKVMESKVTKEKDDLQLIKRIEGEFFERFELQNFPFDAQDLTITVSMNCANEGPVPVEFIDTDKDRDPPQLGVDTVNFAFDDIWVLSPSVKPEITTVGATAKRRFPAVHLRACVCRKPNFILLNVAAPTSVIAFLSMTTFFVPPADTADRLELSITILLTAVAFKFASASYLPQISYQTLVDKFCLLCTSFIVLANLSHVILGVLFHWVNVQDATLDAVNVASLVAMLVTWLSVQVWFFHSANVAKKSDTDAGQMRRRATDLPWTSGTELGYARMCQSFGRVLTCCKRKTITLDELEEQNDSDKVT</sequence>
<feature type="transmembrane region" description="Helical" evidence="1">
    <location>
        <begin position="420"/>
        <end position="438"/>
    </location>
</feature>
<dbReference type="InterPro" id="IPR038050">
    <property type="entry name" value="Neuro_actylchol_rec"/>
</dbReference>
<evidence type="ECO:0000259" key="2">
    <source>
        <dbReference type="Pfam" id="PF02932"/>
    </source>
</evidence>